<sequence>MNATATLPRADLVTPSGRLCHVGRVRFVADGSEFAEGARDFDSNARYRRARGITSLFFHRLEAILPPTLEGEYLSHF</sequence>
<evidence type="ECO:0000313" key="1">
    <source>
        <dbReference type="EMBL" id="PCR92384.1"/>
    </source>
</evidence>
<evidence type="ECO:0000313" key="2">
    <source>
        <dbReference type="Proteomes" id="UP000219689"/>
    </source>
</evidence>
<reference evidence="1 2" key="1">
    <citation type="submission" date="2017-09" db="EMBL/GenBank/DDBJ databases">
        <title>Genome sequences of Natrinema ejinorence JCM 13890T.</title>
        <authorList>
            <person name="Roh S.W."/>
            <person name="Kim Y.B."/>
            <person name="Kim J.Y."/>
        </authorList>
    </citation>
    <scope>NUCLEOTIDE SEQUENCE [LARGE SCALE GENOMIC DNA]</scope>
    <source>
        <strain evidence="1 2">JCM 13890</strain>
    </source>
</reference>
<dbReference type="Proteomes" id="UP000219689">
    <property type="component" value="Unassembled WGS sequence"/>
</dbReference>
<proteinExistence type="predicted"/>
<protein>
    <submittedName>
        <fullName evidence="1">Uncharacterized protein</fullName>
    </submittedName>
</protein>
<gene>
    <name evidence="1" type="ORF">CP557_18750</name>
</gene>
<keyword evidence="2" id="KW-1185">Reference proteome</keyword>
<dbReference type="EMBL" id="NXNI01000001">
    <property type="protein sequence ID" value="PCR92384.1"/>
    <property type="molecule type" value="Genomic_DNA"/>
</dbReference>
<accession>A0A2A5R005</accession>
<dbReference type="AlphaFoldDB" id="A0A2A5R005"/>
<name>A0A2A5R005_9EURY</name>
<organism evidence="1 2">
    <name type="scientific">Natrinema ejinorense</name>
    <dbReference type="NCBI Taxonomy" id="373386"/>
    <lineage>
        <taxon>Archaea</taxon>
        <taxon>Methanobacteriati</taxon>
        <taxon>Methanobacteriota</taxon>
        <taxon>Stenosarchaea group</taxon>
        <taxon>Halobacteria</taxon>
        <taxon>Halobacteriales</taxon>
        <taxon>Natrialbaceae</taxon>
        <taxon>Natrinema</taxon>
    </lineage>
</organism>
<dbReference type="RefSeq" id="WP_097381307.1">
    <property type="nucleotide sequence ID" value="NZ_NXNI01000001.1"/>
</dbReference>
<comment type="caution">
    <text evidence="1">The sequence shown here is derived from an EMBL/GenBank/DDBJ whole genome shotgun (WGS) entry which is preliminary data.</text>
</comment>